<feature type="coiled-coil region" evidence="1">
    <location>
        <begin position="102"/>
        <end position="129"/>
    </location>
</feature>
<evidence type="ECO:0000313" key="5">
    <source>
        <dbReference type="Proteomes" id="UP001270362"/>
    </source>
</evidence>
<feature type="domain" description="DUF7580" evidence="3">
    <location>
        <begin position="430"/>
        <end position="625"/>
    </location>
</feature>
<sequence length="632" mass="70459">MSGIEVAGLLLGAFPIAIWALEQYRDVAKVMGFWYEIRLEYQRCSNELKFHRLSFIRNLKRLLLPLVPNDAQLQALINEPGGPAWKDAEIQMALEARLQDSYELYLEILGEMQRAMQELNQELAVESNAIQSKVAGDKGFTTHMKAPVPAASRLRKSFDRSNRDYQVFRVKFSMGERTRTRLFSELQTYNDRLEKLMTLSDVVSDLDRSREQDLQSTNSKSAKTTMSKFWNTADKLYKALLDAWGCSCRDHHRAQLVLQHRAPGDRDFHMYLEAGSQEAVKRNGWSACSVTLRALEQPLPKAAAALPPVVESTCLTASVSISTPQRETEAPRWAAVSGVNKGKKRVQIAETQPITKTVTIRPKNPEPPTPTKQPTSTGTPTSAEKLITDLCHALGAKNSPTATTSASTPLGHIALLDSEIHFSIHINQPTPPMHPPHISLSQLFLDKPRQPLTRRQRYRLSLTLASSFVQLQDTAWLQTRWDKRNVYFFASSPANTRIPSVDSPFIASQFNKPDPNLNPGAQPNSSPTTDVAGIACLGILLLELCFGVAIEQHPSWLLFQAPGDQTLIRAGLSLVVALEWLKEVNDEAGADYTDAVAWCLAGCRTLSGDGSWRKLMVEKVVEPLQRCCTYLG</sequence>
<accession>A0AAE0WYQ0</accession>
<protein>
    <recommendedName>
        <fullName evidence="3">DUF7580 domain-containing protein</fullName>
    </recommendedName>
</protein>
<dbReference type="Pfam" id="PF24476">
    <property type="entry name" value="DUF7580"/>
    <property type="match status" value="1"/>
</dbReference>
<evidence type="ECO:0000259" key="3">
    <source>
        <dbReference type="Pfam" id="PF24476"/>
    </source>
</evidence>
<evidence type="ECO:0000256" key="2">
    <source>
        <dbReference type="SAM" id="MobiDB-lite"/>
    </source>
</evidence>
<gene>
    <name evidence="4" type="ORF">B0T22DRAFT_434709</name>
</gene>
<organism evidence="4 5">
    <name type="scientific">Podospora appendiculata</name>
    <dbReference type="NCBI Taxonomy" id="314037"/>
    <lineage>
        <taxon>Eukaryota</taxon>
        <taxon>Fungi</taxon>
        <taxon>Dikarya</taxon>
        <taxon>Ascomycota</taxon>
        <taxon>Pezizomycotina</taxon>
        <taxon>Sordariomycetes</taxon>
        <taxon>Sordariomycetidae</taxon>
        <taxon>Sordariales</taxon>
        <taxon>Podosporaceae</taxon>
        <taxon>Podospora</taxon>
    </lineage>
</organism>
<keyword evidence="1" id="KW-0175">Coiled coil</keyword>
<dbReference type="PANTHER" id="PTHR35186">
    <property type="entry name" value="ANK_REP_REGION DOMAIN-CONTAINING PROTEIN"/>
    <property type="match status" value="1"/>
</dbReference>
<dbReference type="InterPro" id="IPR056002">
    <property type="entry name" value="DUF7580"/>
</dbReference>
<feature type="compositionally biased region" description="Polar residues" evidence="2">
    <location>
        <begin position="372"/>
        <end position="382"/>
    </location>
</feature>
<reference evidence="4" key="1">
    <citation type="journal article" date="2023" name="Mol. Phylogenet. Evol.">
        <title>Genome-scale phylogeny and comparative genomics of the fungal order Sordariales.</title>
        <authorList>
            <person name="Hensen N."/>
            <person name="Bonometti L."/>
            <person name="Westerberg I."/>
            <person name="Brannstrom I.O."/>
            <person name="Guillou S."/>
            <person name="Cros-Aarteil S."/>
            <person name="Calhoun S."/>
            <person name="Haridas S."/>
            <person name="Kuo A."/>
            <person name="Mondo S."/>
            <person name="Pangilinan J."/>
            <person name="Riley R."/>
            <person name="LaButti K."/>
            <person name="Andreopoulos B."/>
            <person name="Lipzen A."/>
            <person name="Chen C."/>
            <person name="Yan M."/>
            <person name="Daum C."/>
            <person name="Ng V."/>
            <person name="Clum A."/>
            <person name="Steindorff A."/>
            <person name="Ohm R.A."/>
            <person name="Martin F."/>
            <person name="Silar P."/>
            <person name="Natvig D.O."/>
            <person name="Lalanne C."/>
            <person name="Gautier V."/>
            <person name="Ament-Velasquez S.L."/>
            <person name="Kruys A."/>
            <person name="Hutchinson M.I."/>
            <person name="Powell A.J."/>
            <person name="Barry K."/>
            <person name="Miller A.N."/>
            <person name="Grigoriev I.V."/>
            <person name="Debuchy R."/>
            <person name="Gladieux P."/>
            <person name="Hiltunen Thoren M."/>
            <person name="Johannesson H."/>
        </authorList>
    </citation>
    <scope>NUCLEOTIDE SEQUENCE</scope>
    <source>
        <strain evidence="4">CBS 314.62</strain>
    </source>
</reference>
<dbReference type="EMBL" id="JAULSO010000008">
    <property type="protein sequence ID" value="KAK3681013.1"/>
    <property type="molecule type" value="Genomic_DNA"/>
</dbReference>
<proteinExistence type="predicted"/>
<keyword evidence="5" id="KW-1185">Reference proteome</keyword>
<name>A0AAE0WYQ0_9PEZI</name>
<dbReference type="PANTHER" id="PTHR35186:SF4">
    <property type="entry name" value="PRION-INHIBITION AND PROPAGATION HELO DOMAIN-CONTAINING PROTEIN"/>
    <property type="match status" value="1"/>
</dbReference>
<dbReference type="AlphaFoldDB" id="A0AAE0WYQ0"/>
<evidence type="ECO:0000313" key="4">
    <source>
        <dbReference type="EMBL" id="KAK3681013.1"/>
    </source>
</evidence>
<evidence type="ECO:0000256" key="1">
    <source>
        <dbReference type="SAM" id="Coils"/>
    </source>
</evidence>
<reference evidence="4" key="2">
    <citation type="submission" date="2023-06" db="EMBL/GenBank/DDBJ databases">
        <authorList>
            <consortium name="Lawrence Berkeley National Laboratory"/>
            <person name="Haridas S."/>
            <person name="Hensen N."/>
            <person name="Bonometti L."/>
            <person name="Westerberg I."/>
            <person name="Brannstrom I.O."/>
            <person name="Guillou S."/>
            <person name="Cros-Aarteil S."/>
            <person name="Calhoun S."/>
            <person name="Kuo A."/>
            <person name="Mondo S."/>
            <person name="Pangilinan J."/>
            <person name="Riley R."/>
            <person name="Labutti K."/>
            <person name="Andreopoulos B."/>
            <person name="Lipzen A."/>
            <person name="Chen C."/>
            <person name="Yanf M."/>
            <person name="Daum C."/>
            <person name="Ng V."/>
            <person name="Clum A."/>
            <person name="Steindorff A."/>
            <person name="Ohm R."/>
            <person name="Martin F."/>
            <person name="Silar P."/>
            <person name="Natvig D."/>
            <person name="Lalanne C."/>
            <person name="Gautier V."/>
            <person name="Ament-Velasquez S.L."/>
            <person name="Kruys A."/>
            <person name="Hutchinson M.I."/>
            <person name="Powell A.J."/>
            <person name="Barry K."/>
            <person name="Miller A.N."/>
            <person name="Grigoriev I.V."/>
            <person name="Debuchy R."/>
            <person name="Gladieux P."/>
            <person name="Thoren M.H."/>
            <person name="Johannesson H."/>
        </authorList>
    </citation>
    <scope>NUCLEOTIDE SEQUENCE</scope>
    <source>
        <strain evidence="4">CBS 314.62</strain>
    </source>
</reference>
<comment type="caution">
    <text evidence="4">The sequence shown here is derived from an EMBL/GenBank/DDBJ whole genome shotgun (WGS) entry which is preliminary data.</text>
</comment>
<dbReference type="Proteomes" id="UP001270362">
    <property type="component" value="Unassembled WGS sequence"/>
</dbReference>
<feature type="region of interest" description="Disordered" evidence="2">
    <location>
        <begin position="359"/>
        <end position="382"/>
    </location>
</feature>